<evidence type="ECO:0000313" key="3">
    <source>
        <dbReference type="Proteomes" id="UP000184085"/>
    </source>
</evidence>
<organism evidence="2 3">
    <name type="scientific">Donghicola eburneus</name>
    <dbReference type="NCBI Taxonomy" id="393278"/>
    <lineage>
        <taxon>Bacteria</taxon>
        <taxon>Pseudomonadati</taxon>
        <taxon>Pseudomonadota</taxon>
        <taxon>Alphaproteobacteria</taxon>
        <taxon>Rhodobacterales</taxon>
        <taxon>Roseobacteraceae</taxon>
        <taxon>Donghicola</taxon>
    </lineage>
</organism>
<accession>A0A1M4N2B4</accession>
<evidence type="ECO:0000313" key="2">
    <source>
        <dbReference type="EMBL" id="SCM69002.1"/>
    </source>
</evidence>
<name>A0A1M4N2B4_9RHOB</name>
<reference evidence="3" key="1">
    <citation type="submission" date="2016-09" db="EMBL/GenBank/DDBJ databases">
        <authorList>
            <person name="Wibberg D."/>
        </authorList>
    </citation>
    <scope>NUCLEOTIDE SEQUENCE [LARGE SCALE GENOMIC DNA]</scope>
</reference>
<feature type="compositionally biased region" description="Acidic residues" evidence="1">
    <location>
        <begin position="186"/>
        <end position="214"/>
    </location>
</feature>
<protein>
    <submittedName>
        <fullName evidence="2">Putative secreted protein</fullName>
    </submittedName>
</protein>
<dbReference type="EMBL" id="FMJB01000063">
    <property type="protein sequence ID" value="SCM69002.1"/>
    <property type="molecule type" value="Genomic_DNA"/>
</dbReference>
<sequence>MTRFFAIAMLCILAACGSKSDLEEPPVPLGHFRLGHNVVVAPHPVQGPLSRDVAPEEWVDTMRAAISDRFGRYEGDKLYHLGISVDGYVVAQTGIPLVLAPKSVVILNVTLWDDEKGEKVNDAPERIMALESLNGKNIVGSGLTQTREEQMANLSYNAAKRIENWLKNNIEEFGLDVPPVEPYVDDREESAETAEAPEAEGEDTAETPVIEDPEIAPAEIAAE</sequence>
<dbReference type="RefSeq" id="WP_072708151.1">
    <property type="nucleotide sequence ID" value="NZ_FMJB01000063.1"/>
</dbReference>
<dbReference type="PROSITE" id="PS51257">
    <property type="entry name" value="PROKAR_LIPOPROTEIN"/>
    <property type="match status" value="1"/>
</dbReference>
<keyword evidence="3" id="KW-1185">Reference proteome</keyword>
<dbReference type="Proteomes" id="UP000184085">
    <property type="component" value="Unassembled WGS sequence"/>
</dbReference>
<feature type="region of interest" description="Disordered" evidence="1">
    <location>
        <begin position="177"/>
        <end position="223"/>
    </location>
</feature>
<evidence type="ECO:0000256" key="1">
    <source>
        <dbReference type="SAM" id="MobiDB-lite"/>
    </source>
</evidence>
<dbReference type="AlphaFoldDB" id="A0A1M4N2B4"/>
<gene>
    <name evidence="2" type="ORF">KARMA_3234</name>
</gene>
<proteinExistence type="predicted"/>